<name>A0ABV3RCS6_9SPHN</name>
<evidence type="ECO:0000313" key="1">
    <source>
        <dbReference type="EMBL" id="MEW9855906.1"/>
    </source>
</evidence>
<reference evidence="1 2" key="1">
    <citation type="submission" date="2024-06" db="EMBL/GenBank/DDBJ databases">
        <title>Novosphingobium rhizovicinus M1R2S20.</title>
        <authorList>
            <person name="Sun J.-Q."/>
        </authorList>
    </citation>
    <scope>NUCLEOTIDE SEQUENCE [LARGE SCALE GENOMIC DNA]</scope>
    <source>
        <strain evidence="1 2">M1R2S20</strain>
    </source>
</reference>
<dbReference type="RefSeq" id="WP_367774054.1">
    <property type="nucleotide sequence ID" value="NZ_JBFNXR010000048.1"/>
</dbReference>
<dbReference type="EMBL" id="JBFNXR010000048">
    <property type="protein sequence ID" value="MEW9855906.1"/>
    <property type="molecule type" value="Genomic_DNA"/>
</dbReference>
<dbReference type="Proteomes" id="UP001556118">
    <property type="component" value="Unassembled WGS sequence"/>
</dbReference>
<organism evidence="1 2">
    <name type="scientific">Novosphingobium rhizovicinum</name>
    <dbReference type="NCBI Taxonomy" id="3228928"/>
    <lineage>
        <taxon>Bacteria</taxon>
        <taxon>Pseudomonadati</taxon>
        <taxon>Pseudomonadota</taxon>
        <taxon>Alphaproteobacteria</taxon>
        <taxon>Sphingomonadales</taxon>
        <taxon>Sphingomonadaceae</taxon>
        <taxon>Novosphingobium</taxon>
    </lineage>
</organism>
<proteinExistence type="predicted"/>
<sequence>MTDEAEIQTQVAFAALHVAVHCAMTLGGAGLLQSGQGKAIAERLRELADLMDGAPGYEDRPPHLAIDLQRAAHILEQTPGS</sequence>
<evidence type="ECO:0008006" key="3">
    <source>
        <dbReference type="Google" id="ProtNLM"/>
    </source>
</evidence>
<keyword evidence="2" id="KW-1185">Reference proteome</keyword>
<accession>A0ABV3RCS6</accession>
<evidence type="ECO:0000313" key="2">
    <source>
        <dbReference type="Proteomes" id="UP001556118"/>
    </source>
</evidence>
<comment type="caution">
    <text evidence="1">The sequence shown here is derived from an EMBL/GenBank/DDBJ whole genome shotgun (WGS) entry which is preliminary data.</text>
</comment>
<gene>
    <name evidence="1" type="ORF">ABUH87_12230</name>
</gene>
<protein>
    <recommendedName>
        <fullName evidence="3">DUF1844 domain-containing protein</fullName>
    </recommendedName>
</protein>